<dbReference type="Proteomes" id="UP000322530">
    <property type="component" value="Unassembled WGS sequence"/>
</dbReference>
<sequence length="157" mass="17958">MMQEHKPKQTLEQIRNRYPFDLTALALRAGIGTRILYHALLHKPITLGDAEKLVVALSHHTGLPLSLDLIDLVTWEDYLCLWIIRASITDEEGHVRDTYQLVYARNQEHAAITAHFWLIQHAQATHIQFTPCPEGLHLDDMAIPGIPPCKQEKERLS</sequence>
<name>A0A5A5TGQ0_9CHLR</name>
<dbReference type="AlphaFoldDB" id="A0A5A5TGQ0"/>
<comment type="caution">
    <text evidence="1">The sequence shown here is derived from an EMBL/GenBank/DDBJ whole genome shotgun (WGS) entry which is preliminary data.</text>
</comment>
<evidence type="ECO:0000313" key="2">
    <source>
        <dbReference type="Proteomes" id="UP000322530"/>
    </source>
</evidence>
<dbReference type="RefSeq" id="WP_149403415.1">
    <property type="nucleotide sequence ID" value="NZ_BIXY01000074.1"/>
</dbReference>
<dbReference type="OrthoDB" id="163284at2"/>
<organism evidence="1 2">
    <name type="scientific">Dictyobacter arantiisoli</name>
    <dbReference type="NCBI Taxonomy" id="2014874"/>
    <lineage>
        <taxon>Bacteria</taxon>
        <taxon>Bacillati</taxon>
        <taxon>Chloroflexota</taxon>
        <taxon>Ktedonobacteria</taxon>
        <taxon>Ktedonobacterales</taxon>
        <taxon>Dictyobacteraceae</taxon>
        <taxon>Dictyobacter</taxon>
    </lineage>
</organism>
<accession>A0A5A5TGQ0</accession>
<reference evidence="1 2" key="1">
    <citation type="submission" date="2019-01" db="EMBL/GenBank/DDBJ databases">
        <title>Draft genome sequence of Dictyobacter sp. Uno17.</title>
        <authorList>
            <person name="Wang C.M."/>
            <person name="Zheng Y."/>
            <person name="Sakai Y."/>
            <person name="Abe K."/>
            <person name="Yokota A."/>
            <person name="Yabe S."/>
        </authorList>
    </citation>
    <scope>NUCLEOTIDE SEQUENCE [LARGE SCALE GENOMIC DNA]</scope>
    <source>
        <strain evidence="1 2">Uno17</strain>
    </source>
</reference>
<proteinExistence type="predicted"/>
<evidence type="ECO:0000313" key="1">
    <source>
        <dbReference type="EMBL" id="GCF10537.1"/>
    </source>
</evidence>
<dbReference type="EMBL" id="BIXY01000074">
    <property type="protein sequence ID" value="GCF10537.1"/>
    <property type="molecule type" value="Genomic_DNA"/>
</dbReference>
<keyword evidence="2" id="KW-1185">Reference proteome</keyword>
<protein>
    <submittedName>
        <fullName evidence="1">Uncharacterized protein</fullName>
    </submittedName>
</protein>
<gene>
    <name evidence="1" type="ORF">KDI_41010</name>
</gene>